<evidence type="ECO:0000313" key="2">
    <source>
        <dbReference type="Proteomes" id="UP000742460"/>
    </source>
</evidence>
<comment type="caution">
    <text evidence="1">The sequence shown here is derived from an EMBL/GenBank/DDBJ whole genome shotgun (WGS) entry which is preliminary data.</text>
</comment>
<organism evidence="1 2">
    <name type="scientific">Brachybacterium massiliense</name>
    <dbReference type="NCBI Taxonomy" id="1755098"/>
    <lineage>
        <taxon>Bacteria</taxon>
        <taxon>Bacillati</taxon>
        <taxon>Actinomycetota</taxon>
        <taxon>Actinomycetes</taxon>
        <taxon>Micrococcales</taxon>
        <taxon>Dermabacteraceae</taxon>
        <taxon>Brachybacterium</taxon>
    </lineage>
</organism>
<dbReference type="InterPro" id="IPR006311">
    <property type="entry name" value="TAT_signal"/>
</dbReference>
<evidence type="ECO:0000313" key="1">
    <source>
        <dbReference type="EMBL" id="HJG91019.1"/>
    </source>
</evidence>
<dbReference type="PROSITE" id="PS51318">
    <property type="entry name" value="TAT"/>
    <property type="match status" value="1"/>
</dbReference>
<protein>
    <submittedName>
        <fullName evidence="1">Extracellular solute-binding protein</fullName>
    </submittedName>
</protein>
<gene>
    <name evidence="1" type="ORF">K8V81_04780</name>
</gene>
<dbReference type="Gene3D" id="3.40.190.10">
    <property type="entry name" value="Periplasmic binding protein-like II"/>
    <property type="match status" value="1"/>
</dbReference>
<proteinExistence type="predicted"/>
<dbReference type="PANTHER" id="PTHR43649:SF14">
    <property type="entry name" value="BLR3389 PROTEIN"/>
    <property type="match status" value="1"/>
</dbReference>
<accession>A0A921MUT6</accession>
<dbReference type="InterPro" id="IPR006059">
    <property type="entry name" value="SBP"/>
</dbReference>
<reference evidence="1" key="1">
    <citation type="journal article" date="2021" name="PeerJ">
        <title>Extensive microbial diversity within the chicken gut microbiome revealed by metagenomics and culture.</title>
        <authorList>
            <person name="Gilroy R."/>
            <person name="Ravi A."/>
            <person name="Getino M."/>
            <person name="Pursley I."/>
            <person name="Horton D.L."/>
            <person name="Alikhan N.F."/>
            <person name="Baker D."/>
            <person name="Gharbi K."/>
            <person name="Hall N."/>
            <person name="Watson M."/>
            <person name="Adriaenssens E.M."/>
            <person name="Foster-Nyarko E."/>
            <person name="Jarju S."/>
            <person name="Secka A."/>
            <person name="Antonio M."/>
            <person name="Oren A."/>
            <person name="Chaudhuri R.R."/>
            <person name="La Ragione R."/>
            <person name="Hildebrand F."/>
            <person name="Pallen M.J."/>
        </authorList>
    </citation>
    <scope>NUCLEOTIDE SEQUENCE</scope>
    <source>
        <strain evidence="1">ChiGjej5B5-22894</strain>
    </source>
</reference>
<reference evidence="1" key="2">
    <citation type="submission" date="2021-09" db="EMBL/GenBank/DDBJ databases">
        <authorList>
            <person name="Gilroy R."/>
        </authorList>
    </citation>
    <scope>NUCLEOTIDE SEQUENCE</scope>
    <source>
        <strain evidence="1">ChiGjej5B5-22894</strain>
    </source>
</reference>
<dbReference type="PANTHER" id="PTHR43649">
    <property type="entry name" value="ARABINOSE-BINDING PROTEIN-RELATED"/>
    <property type="match status" value="1"/>
</dbReference>
<dbReference type="AlphaFoldDB" id="A0A921MUT6"/>
<sequence length="445" mass="46712">MTRVEHLRPSRQPSRRGLLKAAGALGTAGLGAGALAGCGSETGGGPVELTFWSWAPGIEEVVALWNQQNPDVQVLVSRQDAGDAAVTKLLTAVRAGNGAPDLVQAEYQTITSLVAADAIADISADLAPETPEHFSEGIWSGVGVGDDAVYAVPQDTGPLQLYYRGDIFDELGLAAPTTWEEYADAARAVHEADPEMYLGTFSSTDPGLFVGLVQQAGASWWGIEGERWRVDIDAEPTRRVAEFWGGLVEEGVISAEPMYTPQWNAALNNGTQIGWVSAAWAPGVLEGNAGATAGKWRMATIPQWSAGENATGNWGGSSTAVVTGGDHQAESVRFAEWMNTSAEGVHALVQLSGIFPADLPHAEDALAEPPAFFSEQSDFYELSTSNAEGVRPFVFGPNVNVAYSLFNDAFATATQAGTAAAFGEAVATVHAGTVADLENQGYQLA</sequence>
<dbReference type="EMBL" id="DYUE01000119">
    <property type="protein sequence ID" value="HJG91019.1"/>
    <property type="molecule type" value="Genomic_DNA"/>
</dbReference>
<dbReference type="Pfam" id="PF01547">
    <property type="entry name" value="SBP_bac_1"/>
    <property type="match status" value="1"/>
</dbReference>
<name>A0A921MUT6_9MICO</name>
<dbReference type="SUPFAM" id="SSF53850">
    <property type="entry name" value="Periplasmic binding protein-like II"/>
    <property type="match status" value="1"/>
</dbReference>
<dbReference type="InterPro" id="IPR050490">
    <property type="entry name" value="Bact_solute-bd_prot1"/>
</dbReference>
<dbReference type="Proteomes" id="UP000742460">
    <property type="component" value="Unassembled WGS sequence"/>
</dbReference>